<dbReference type="Proteomes" id="UP000444721">
    <property type="component" value="Unassembled WGS sequence"/>
</dbReference>
<sequence>MVLLLRPHCRGHPFSRQFNLLRIIESSRARCFSTSFQLRTGSSSSSPTTGEGQNNTNQQQQQQQQQTQTPGTTKSQEDQDLEFIIEQAYIKKKVEQAAMGERVKGVLEQAKAKQRRKAHFIVSFGLVAAVAIILFVIAVHQRKNSGVQTEITRDRKF</sequence>
<dbReference type="RefSeq" id="XP_044557963.1">
    <property type="nucleotide sequence ID" value="XM_044712312.1"/>
</dbReference>
<gene>
    <name evidence="3" type="ORF">FDP41_008457</name>
</gene>
<name>A0A6A5BGW1_NAEFO</name>
<dbReference type="AlphaFoldDB" id="A0A6A5BGW1"/>
<evidence type="ECO:0000313" key="3">
    <source>
        <dbReference type="EMBL" id="KAF0973250.1"/>
    </source>
</evidence>
<organism evidence="3 4">
    <name type="scientific">Naegleria fowleri</name>
    <name type="common">Brain eating amoeba</name>
    <dbReference type="NCBI Taxonomy" id="5763"/>
    <lineage>
        <taxon>Eukaryota</taxon>
        <taxon>Discoba</taxon>
        <taxon>Heterolobosea</taxon>
        <taxon>Tetramitia</taxon>
        <taxon>Eutetramitia</taxon>
        <taxon>Vahlkampfiidae</taxon>
        <taxon>Naegleria</taxon>
    </lineage>
</organism>
<keyword evidence="4" id="KW-1185">Reference proteome</keyword>
<dbReference type="VEuPathDB" id="AmoebaDB:FDP41_008457"/>
<feature type="region of interest" description="Disordered" evidence="1">
    <location>
        <begin position="38"/>
        <end position="77"/>
    </location>
</feature>
<dbReference type="EMBL" id="VFQX01000061">
    <property type="protein sequence ID" value="KAF0973250.1"/>
    <property type="molecule type" value="Genomic_DNA"/>
</dbReference>
<evidence type="ECO:0008006" key="5">
    <source>
        <dbReference type="Google" id="ProtNLM"/>
    </source>
</evidence>
<keyword evidence="2" id="KW-0812">Transmembrane</keyword>
<dbReference type="OrthoDB" id="10430567at2759"/>
<evidence type="ECO:0000313" key="4">
    <source>
        <dbReference type="Proteomes" id="UP000444721"/>
    </source>
</evidence>
<evidence type="ECO:0000256" key="2">
    <source>
        <dbReference type="SAM" id="Phobius"/>
    </source>
</evidence>
<reference evidence="3 4" key="1">
    <citation type="journal article" date="2019" name="Sci. Rep.">
        <title>Nanopore sequencing improves the draft genome of the human pathogenic amoeba Naegleria fowleri.</title>
        <authorList>
            <person name="Liechti N."/>
            <person name="Schurch N."/>
            <person name="Bruggmann R."/>
            <person name="Wittwer M."/>
        </authorList>
    </citation>
    <scope>NUCLEOTIDE SEQUENCE [LARGE SCALE GENOMIC DNA]</scope>
    <source>
        <strain evidence="3 4">ATCC 30894</strain>
    </source>
</reference>
<feature type="compositionally biased region" description="Low complexity" evidence="1">
    <location>
        <begin position="42"/>
        <end position="73"/>
    </location>
</feature>
<accession>A0A6A5BGW1</accession>
<keyword evidence="2" id="KW-1133">Transmembrane helix</keyword>
<dbReference type="GeneID" id="68115675"/>
<comment type="caution">
    <text evidence="3">The sequence shown here is derived from an EMBL/GenBank/DDBJ whole genome shotgun (WGS) entry which is preliminary data.</text>
</comment>
<feature type="transmembrane region" description="Helical" evidence="2">
    <location>
        <begin position="120"/>
        <end position="139"/>
    </location>
</feature>
<protein>
    <recommendedName>
        <fullName evidence="5">Transmembrane protein</fullName>
    </recommendedName>
</protein>
<proteinExistence type="predicted"/>
<evidence type="ECO:0000256" key="1">
    <source>
        <dbReference type="SAM" id="MobiDB-lite"/>
    </source>
</evidence>
<keyword evidence="2" id="KW-0472">Membrane</keyword>
<dbReference type="VEuPathDB" id="AmoebaDB:NfTy_093160"/>